<accession>A0AAD0PWY6</accession>
<dbReference type="EMBL" id="CP031226">
    <property type="protein sequence ID" value="AXH60268.1"/>
    <property type="molecule type" value="Genomic_DNA"/>
</dbReference>
<dbReference type="Proteomes" id="UP000006426">
    <property type="component" value="Plasmid pmppla107"/>
</dbReference>
<sequence length="272" mass="30724">MKSLLESFLFYNELLKMGHIDLCRTFFTPQDAEDITGIGVTGSSGTPQQKSRDHQSGRNMVNLSLASIVECYRAKEPPEQYWVDLVEQDGDEFAHSVWQSGNGADIVLALQALGLQEKSLLAAKVVLDRPMENDVDHLYKLALCGVKLNSKEKFDLLTNSKTALSKHSFDKERLFTLISSIMSLDFMEQGDYAFTHAIAKLPEKEFDGSLAFACNHLWETCDKEAKDRLLSLMNETYTTIDRAKYIKPHLTESLFKHLTLGREMTFAEDLGL</sequence>
<dbReference type="AlphaFoldDB" id="A0AAD0PWY6"/>
<evidence type="ECO:0000256" key="1">
    <source>
        <dbReference type="SAM" id="MobiDB-lite"/>
    </source>
</evidence>
<feature type="region of interest" description="Disordered" evidence="1">
    <location>
        <begin position="37"/>
        <end position="56"/>
    </location>
</feature>
<reference evidence="2 3" key="1">
    <citation type="journal article" date="2011" name="PLoS Pathog.">
        <title>Dynamic evolution of pathogenicity revealed by sequencing and comparative genomics of 19 Pseudomonas syringae isolates.</title>
        <authorList>
            <person name="Baltrus D.A."/>
            <person name="Nishimura M.T."/>
            <person name="Romanchuk A."/>
            <person name="Chang J.H."/>
            <person name="Mukhtar M.S."/>
            <person name="Cherkis K."/>
            <person name="Roach J."/>
            <person name="Grant S.R."/>
            <person name="Jones C.D."/>
            <person name="Dangl J.L."/>
        </authorList>
    </citation>
    <scope>NUCLEOTIDE SEQUENCE [LARGE SCALE GENOMIC DNA]</scope>
    <source>
        <strain evidence="2 3">M301315</strain>
    </source>
</reference>
<dbReference type="RefSeq" id="WP_114805185.1">
    <property type="nucleotide sequence ID" value="NZ_CP031226.1"/>
</dbReference>
<geneLocation type="plasmid" evidence="3">
    <name>pmppla107</name>
</geneLocation>
<feature type="compositionally biased region" description="Low complexity" evidence="1">
    <location>
        <begin position="37"/>
        <end position="46"/>
    </location>
</feature>
<organism evidence="2 3">
    <name type="scientific">Pseudomonas amygdali pv. lachrymans str. M301315</name>
    <dbReference type="NCBI Taxonomy" id="629260"/>
    <lineage>
        <taxon>Bacteria</taxon>
        <taxon>Pseudomonadati</taxon>
        <taxon>Pseudomonadota</taxon>
        <taxon>Gammaproteobacteria</taxon>
        <taxon>Pseudomonadales</taxon>
        <taxon>Pseudomonadaceae</taxon>
        <taxon>Pseudomonas</taxon>
        <taxon>Pseudomonas amygdali</taxon>
    </lineage>
</organism>
<proteinExistence type="predicted"/>
<evidence type="ECO:0000313" key="3">
    <source>
        <dbReference type="Proteomes" id="UP000006426"/>
    </source>
</evidence>
<keyword evidence="2" id="KW-0614">Plasmid</keyword>
<gene>
    <name evidence="2" type="ORF">PLA107_034340</name>
</gene>
<name>A0AAD0PWY6_PSEAV</name>
<evidence type="ECO:0000313" key="2">
    <source>
        <dbReference type="EMBL" id="AXH60268.1"/>
    </source>
</evidence>
<protein>
    <submittedName>
        <fullName evidence="2">Uncharacterized protein</fullName>
    </submittedName>
</protein>